<protein>
    <submittedName>
        <fullName evidence="1">Uncharacterized protein</fullName>
    </submittedName>
</protein>
<dbReference type="Proteomes" id="UP000798662">
    <property type="component" value="Chromosome 1"/>
</dbReference>
<evidence type="ECO:0000313" key="2">
    <source>
        <dbReference type="Proteomes" id="UP000798662"/>
    </source>
</evidence>
<name>A0ACC3BWV4_PYRYE</name>
<gene>
    <name evidence="1" type="ORF">I4F81_004527</name>
</gene>
<keyword evidence="2" id="KW-1185">Reference proteome</keyword>
<dbReference type="EMBL" id="CM020618">
    <property type="protein sequence ID" value="KAK1861951.1"/>
    <property type="molecule type" value="Genomic_DNA"/>
</dbReference>
<accession>A0ACC3BWV4</accession>
<sequence length="428" mass="42860">MHRRLDGAEDPPPGRPAVTAADGALVVVEAPLPAPAAPAPTSISDSERAFAGIPPPPPTLDAVPLNQEDDEPLTAWLDANASSTETIDAGGQSRSGVSTSSALQWGVLAVMAAMAANVISFRYSRATRGRPSGGSTPNLWTSGTRPGSGGGRSPSSSASAGQASSSSSSSSWGHPFSPWMGSSGDPRPDATPGAASARADAWAASVRAEAVRRAAARAAAAGGRPAAARGRWERVTTVRGPDGRVHTTRQSGGSDDPFFTAAAGGSPFPGGLPDMSVLEQLLRAQQAAARRAGGGGAGLGDAFRFWESVFMGHVPGGGGGGGPRARPRDGGGPSSSSSYGGGGGGGGGGGYTPTPSASRPDYYGALGVTPSASAADLRAAYLRTARASHPDTYRGGDAAGAAERFRRASAAYEVLRDKDLRARYDAGL</sequence>
<reference evidence="1" key="1">
    <citation type="submission" date="2019-11" db="EMBL/GenBank/DDBJ databases">
        <title>Nori genome reveals adaptations in red seaweeds to the harsh intertidal environment.</title>
        <authorList>
            <person name="Wang D."/>
            <person name="Mao Y."/>
        </authorList>
    </citation>
    <scope>NUCLEOTIDE SEQUENCE</scope>
    <source>
        <tissue evidence="1">Gametophyte</tissue>
    </source>
</reference>
<organism evidence="1 2">
    <name type="scientific">Pyropia yezoensis</name>
    <name type="common">Susabi-nori</name>
    <name type="synonym">Porphyra yezoensis</name>
    <dbReference type="NCBI Taxonomy" id="2788"/>
    <lineage>
        <taxon>Eukaryota</taxon>
        <taxon>Rhodophyta</taxon>
        <taxon>Bangiophyceae</taxon>
        <taxon>Bangiales</taxon>
        <taxon>Bangiaceae</taxon>
        <taxon>Pyropia</taxon>
    </lineage>
</organism>
<proteinExistence type="predicted"/>
<evidence type="ECO:0000313" key="1">
    <source>
        <dbReference type="EMBL" id="KAK1861951.1"/>
    </source>
</evidence>
<comment type="caution">
    <text evidence="1">The sequence shown here is derived from an EMBL/GenBank/DDBJ whole genome shotgun (WGS) entry which is preliminary data.</text>
</comment>